<comment type="subcellular location">
    <subcellularLocation>
        <location evidence="1 10">Mitochondrion inner membrane</location>
    </subcellularLocation>
</comment>
<accession>A0AA85KLX6</accession>
<dbReference type="InterPro" id="IPR032710">
    <property type="entry name" value="NTF2-like_dom_sf"/>
</dbReference>
<dbReference type="GO" id="GO:0051087">
    <property type="term" value="F:protein-folding chaperone binding"/>
    <property type="evidence" value="ECO:0007669"/>
    <property type="project" value="InterPro"/>
</dbReference>
<evidence type="ECO:0000313" key="14">
    <source>
        <dbReference type="WBParaSite" id="TREG1_97250.1"/>
    </source>
</evidence>
<dbReference type="Pfam" id="PF04280">
    <property type="entry name" value="Tim44"/>
    <property type="match status" value="1"/>
</dbReference>
<dbReference type="SMART" id="SM00978">
    <property type="entry name" value="Tim44"/>
    <property type="match status" value="1"/>
</dbReference>
<dbReference type="PANTHER" id="PTHR10721">
    <property type="entry name" value="MITOCHONDRIAL IMPORT INNER MEMBRANE TRANSLOCASE SUBUNIT TIM44"/>
    <property type="match status" value="1"/>
</dbReference>
<dbReference type="InterPro" id="IPR007379">
    <property type="entry name" value="Tim44-like_dom"/>
</dbReference>
<reference evidence="13" key="1">
    <citation type="submission" date="2022-06" db="EMBL/GenBank/DDBJ databases">
        <authorList>
            <person name="Berger JAMES D."/>
            <person name="Berger JAMES D."/>
        </authorList>
    </citation>
    <scope>NUCLEOTIDE SEQUENCE [LARGE SCALE GENOMIC DNA]</scope>
</reference>
<dbReference type="AlphaFoldDB" id="A0AA85KLX6"/>
<comment type="similarity">
    <text evidence="2 10">Belongs to the Tim44 family.</text>
</comment>
<evidence type="ECO:0000256" key="2">
    <source>
        <dbReference type="ARBA" id="ARBA00009597"/>
    </source>
</evidence>
<evidence type="ECO:0000256" key="11">
    <source>
        <dbReference type="SAM" id="Coils"/>
    </source>
</evidence>
<dbReference type="Proteomes" id="UP000050795">
    <property type="component" value="Unassembled WGS sequence"/>
</dbReference>
<keyword evidence="8 10" id="KW-0496">Mitochondrion</keyword>
<evidence type="ECO:0000256" key="6">
    <source>
        <dbReference type="ARBA" id="ARBA00022946"/>
    </source>
</evidence>
<keyword evidence="3 10" id="KW-0813">Transport</keyword>
<dbReference type="InterPro" id="IPR039544">
    <property type="entry name" value="Tim44-like"/>
</dbReference>
<keyword evidence="6" id="KW-0809">Transit peptide</keyword>
<dbReference type="WBParaSite" id="TREG1_97250.1">
    <property type="protein sequence ID" value="TREG1_97250.1"/>
    <property type="gene ID" value="TREG1_97250"/>
</dbReference>
<evidence type="ECO:0000256" key="4">
    <source>
        <dbReference type="ARBA" id="ARBA00022792"/>
    </source>
</evidence>
<protein>
    <recommendedName>
        <fullName evidence="10">Mitochondrial import inner membrane translocase subunit TIM44</fullName>
    </recommendedName>
</protein>
<evidence type="ECO:0000256" key="1">
    <source>
        <dbReference type="ARBA" id="ARBA00004273"/>
    </source>
</evidence>
<evidence type="ECO:0000256" key="5">
    <source>
        <dbReference type="ARBA" id="ARBA00022927"/>
    </source>
</evidence>
<dbReference type="GO" id="GO:0030150">
    <property type="term" value="P:protein import into mitochondrial matrix"/>
    <property type="evidence" value="ECO:0007669"/>
    <property type="project" value="InterPro"/>
</dbReference>
<feature type="domain" description="Tim44-like" evidence="12">
    <location>
        <begin position="261"/>
        <end position="410"/>
    </location>
</feature>
<dbReference type="PIRSF" id="PIRSF037871">
    <property type="entry name" value="TIM44"/>
    <property type="match status" value="1"/>
</dbReference>
<proteinExistence type="inferred from homology"/>
<evidence type="ECO:0000256" key="8">
    <source>
        <dbReference type="ARBA" id="ARBA00023128"/>
    </source>
</evidence>
<organism evidence="13 14">
    <name type="scientific">Trichobilharzia regenti</name>
    <name type="common">Nasal bird schistosome</name>
    <dbReference type="NCBI Taxonomy" id="157069"/>
    <lineage>
        <taxon>Eukaryota</taxon>
        <taxon>Metazoa</taxon>
        <taxon>Spiralia</taxon>
        <taxon>Lophotrochozoa</taxon>
        <taxon>Platyhelminthes</taxon>
        <taxon>Trematoda</taxon>
        <taxon>Digenea</taxon>
        <taxon>Strigeidida</taxon>
        <taxon>Schistosomatoidea</taxon>
        <taxon>Schistosomatidae</taxon>
        <taxon>Trichobilharzia</taxon>
    </lineage>
</organism>
<keyword evidence="11" id="KW-0175">Coiled coil</keyword>
<dbReference type="Gene3D" id="3.10.450.240">
    <property type="match status" value="1"/>
</dbReference>
<dbReference type="PANTHER" id="PTHR10721:SF1">
    <property type="entry name" value="MITOCHONDRIAL IMPORT INNER MEMBRANE TRANSLOCASE SUBUNIT TIM44"/>
    <property type="match status" value="1"/>
</dbReference>
<feature type="coiled-coil region" evidence="11">
    <location>
        <begin position="36"/>
        <end position="70"/>
    </location>
</feature>
<evidence type="ECO:0000256" key="10">
    <source>
        <dbReference type="PIRNR" id="PIRNR037871"/>
    </source>
</evidence>
<keyword evidence="5 10" id="KW-0653">Protein transport</keyword>
<keyword evidence="13" id="KW-1185">Reference proteome</keyword>
<dbReference type="SUPFAM" id="SSF54427">
    <property type="entry name" value="NTF2-like"/>
    <property type="match status" value="1"/>
</dbReference>
<reference evidence="14" key="2">
    <citation type="submission" date="2023-11" db="UniProtKB">
        <authorList>
            <consortium name="WormBaseParasite"/>
        </authorList>
    </citation>
    <scope>IDENTIFICATION</scope>
</reference>
<evidence type="ECO:0000259" key="12">
    <source>
        <dbReference type="SMART" id="SM00978"/>
    </source>
</evidence>
<sequence>MIFVSRMIRRLPVRLLPDSSIYYNPRICRQYSKGFLQSLIEKVKEETSKDAELKENIRKFREETAKLEQTKELKSVREFYKKIEKEMPTDTVEKVRDTIKSVKSKIREDAQQLARSETLRKSMETLSKAGEHVKDATKSLSETEFVKTAIKGVEVVEQELQSDRSKMYQAPSVLKTRNEIAGKSEERIVQPDSETSGVVVHKDSKWVSAWQDFKENNQYVQRFFDLKAHYEESDHLVVRSLRFVTDRISGLFSGLKSTNELQLVLDEITKLDPTFTLESFIRHCRFVIIPNVLEAIVRVDLNILKDWCYEAPYNVLAQPLKQIQQLGCISESRILDIHNVDVQMGKMMEQGPVLVITFQAQQINCIRDKSGTVREGDPHKVLRVTHVWALCRDQSELHPLAAWRLLDIAMIPSEQWV</sequence>
<dbReference type="InterPro" id="IPR017303">
    <property type="entry name" value="Tim44"/>
</dbReference>
<dbReference type="GO" id="GO:0005743">
    <property type="term" value="C:mitochondrial inner membrane"/>
    <property type="evidence" value="ECO:0007669"/>
    <property type="project" value="UniProtKB-SubCell"/>
</dbReference>
<keyword evidence="9 10" id="KW-0472">Membrane</keyword>
<evidence type="ECO:0000256" key="9">
    <source>
        <dbReference type="ARBA" id="ARBA00023136"/>
    </source>
</evidence>
<name>A0AA85KLX6_TRIRE</name>
<evidence type="ECO:0000256" key="3">
    <source>
        <dbReference type="ARBA" id="ARBA00022448"/>
    </source>
</evidence>
<keyword evidence="4 10" id="KW-0999">Mitochondrion inner membrane</keyword>
<evidence type="ECO:0000256" key="7">
    <source>
        <dbReference type="ARBA" id="ARBA00023010"/>
    </source>
</evidence>
<evidence type="ECO:0000313" key="13">
    <source>
        <dbReference type="Proteomes" id="UP000050795"/>
    </source>
</evidence>
<keyword evidence="7 10" id="KW-0811">Translocation</keyword>
<comment type="function">
    <text evidence="10">Essential component of the PAM complex, a complex required for the translocation of transit peptide-containing proteins from the inner membrane into the mitochondrial matrix in an ATP-dependent manner.</text>
</comment>